<keyword evidence="4 9" id="KW-0067">ATP-binding</keyword>
<evidence type="ECO:0000256" key="1">
    <source>
        <dbReference type="ARBA" id="ARBA00022741"/>
    </source>
</evidence>
<evidence type="ECO:0000256" key="3">
    <source>
        <dbReference type="ARBA" id="ARBA00022806"/>
    </source>
</evidence>
<dbReference type="InterPro" id="IPR013498">
    <property type="entry name" value="Topo_IA_Znf"/>
</dbReference>
<keyword evidence="12" id="KW-1185">Reference proteome</keyword>
<dbReference type="Proteomes" id="UP000635278">
    <property type="component" value="Unassembled WGS sequence"/>
</dbReference>
<keyword evidence="3 9" id="KW-0347">Helicase</keyword>
<proteinExistence type="predicted"/>
<dbReference type="PROSITE" id="PS51198">
    <property type="entry name" value="UVRD_HELICASE_ATP_BIND"/>
    <property type="match status" value="1"/>
</dbReference>
<evidence type="ECO:0000256" key="8">
    <source>
        <dbReference type="ARBA" id="ARBA00048988"/>
    </source>
</evidence>
<keyword evidence="2 9" id="KW-0378">Hydrolase</keyword>
<dbReference type="InterPro" id="IPR014017">
    <property type="entry name" value="DNA_helicase_UvrD-like_C"/>
</dbReference>
<dbReference type="Pfam" id="PF12462">
    <property type="entry name" value="Helicase_IV_N"/>
    <property type="match status" value="1"/>
</dbReference>
<evidence type="ECO:0000256" key="2">
    <source>
        <dbReference type="ARBA" id="ARBA00022801"/>
    </source>
</evidence>
<evidence type="ECO:0000313" key="11">
    <source>
        <dbReference type="EMBL" id="NHN84639.1"/>
    </source>
</evidence>
<dbReference type="PANTHER" id="PTHR11070:SF63">
    <property type="entry name" value="DNA HELICASE IV"/>
    <property type="match status" value="1"/>
</dbReference>
<feature type="domain" description="UvrD-like helicase ATP-binding" evidence="10">
    <location>
        <begin position="216"/>
        <end position="681"/>
    </location>
</feature>
<feature type="binding site" evidence="9">
    <location>
        <begin position="237"/>
        <end position="244"/>
    </location>
    <ligand>
        <name>ATP</name>
        <dbReference type="ChEBI" id="CHEBI:30616"/>
    </ligand>
</feature>
<dbReference type="RefSeq" id="WP_173583023.1">
    <property type="nucleotide sequence ID" value="NZ_WOTB01000008.1"/>
</dbReference>
<name>A0ABX0JSU6_9PROT</name>
<dbReference type="Pfam" id="PF13361">
    <property type="entry name" value="UvrD_C"/>
    <property type="match status" value="1"/>
</dbReference>
<dbReference type="Gene3D" id="3.40.50.300">
    <property type="entry name" value="P-loop containing nucleotide triphosphate hydrolases"/>
    <property type="match status" value="3"/>
</dbReference>
<dbReference type="Pfam" id="PF00580">
    <property type="entry name" value="UvrD-helicase"/>
    <property type="match status" value="1"/>
</dbReference>
<dbReference type="InterPro" id="IPR014016">
    <property type="entry name" value="UvrD-like_ATP-bd"/>
</dbReference>
<organism evidence="11 12">
    <name type="scientific">Acetobacter musti</name>
    <dbReference type="NCBI Taxonomy" id="864732"/>
    <lineage>
        <taxon>Bacteria</taxon>
        <taxon>Pseudomonadati</taxon>
        <taxon>Pseudomonadota</taxon>
        <taxon>Alphaproteobacteria</taxon>
        <taxon>Acetobacterales</taxon>
        <taxon>Acetobacteraceae</taxon>
        <taxon>Acetobacter</taxon>
    </lineage>
</organism>
<evidence type="ECO:0000313" key="12">
    <source>
        <dbReference type="Proteomes" id="UP000635278"/>
    </source>
</evidence>
<comment type="catalytic activity">
    <reaction evidence="6">
        <text>Couples ATP hydrolysis with the unwinding of duplex DNA by translocating in the 3'-5' direction.</text>
        <dbReference type="EC" id="5.6.2.4"/>
    </reaction>
</comment>
<comment type="catalytic activity">
    <reaction evidence="8">
        <text>ATP + H2O = ADP + phosphate + H(+)</text>
        <dbReference type="Rhea" id="RHEA:13065"/>
        <dbReference type="ChEBI" id="CHEBI:15377"/>
        <dbReference type="ChEBI" id="CHEBI:15378"/>
        <dbReference type="ChEBI" id="CHEBI:30616"/>
        <dbReference type="ChEBI" id="CHEBI:43474"/>
        <dbReference type="ChEBI" id="CHEBI:456216"/>
        <dbReference type="EC" id="5.6.2.4"/>
    </reaction>
</comment>
<dbReference type="SUPFAM" id="SSF52540">
    <property type="entry name" value="P-loop containing nucleoside triphosphate hydrolases"/>
    <property type="match status" value="1"/>
</dbReference>
<gene>
    <name evidence="11" type="ORF">GOB93_08275</name>
</gene>
<dbReference type="Gene3D" id="3.30.65.10">
    <property type="entry name" value="Bacterial Topoisomerase I, domain 1"/>
    <property type="match status" value="1"/>
</dbReference>
<sequence length="939" mass="106570">MTSSKSQSQAWKPSKWGQIFTGSPEWRLQLEGEDFVLVLNGEDHRTPIRDDAVMRVQPGLFWADVALSPGSDHELKVDGLPNAQAVALQAALDSVLSEQRLRRDTDFVLKGYATIQDWLRQITGILQQAEIDRRWIPYETQSSLLAAWPALDGETLEARFQQAAVKDRLGKKGQNIETALRLWKCRWQPDWVQINEKHTLRELSACKVLLDSVESRPLTEEQARAVICFDNRVQVVASAGSGKTSIMVAKAAYAIHRGFMAPQNIVLMAFNKKAAEELKDRAIRSFERLGMDGNGVEATTFHALGLGIIGKATGKKPDVPAWATDTGASCEKILEIVDRLKDQSDEFRTRWDMFRMVFGRDLSPPGQPVEGDAWDRMGTALIKTLDGQRVRSQEEAIICNWLFYNGVHYEYERPYETDTADVTHRQYKPDFYYPDIQLYHEHFALDAEGKAPPQFKDYVEGVKWKRQLHHDMGTALIETTSHQVRNGGVFEHLAHELTSRGVKLDPNPNRPIPQGAIRPMEAMELAYLVRSFISHAKSNCLNSTDLRRRLDAMPEGSFKYRHRMFLDLFEPIIANWDRALAEDGGVDFEDMLNMAAEHVEQGRCQVPYDLVMADEFQDASRARARLCHAMVQKPGRHFFAVGDDWQSINRFAGADVSVMTDFERWFDHGQLLKLEQTFRCPQALCDVSSHFVTKNPTQIRKRVHSDTPAVGPVLQAFEVSKERELERAVGEFLASLYQGICAGHIPLGRHGNVSVFFLGRYRADKPEHLRRWKSQYGSKIELSFVTIHSSKGSEADYVILPSMISRLRGLSFPSTRTDDPVLQMAMPSGDNFPQGEERRLFYVALTRARRSVIMFTVKGERSTFLDELVADKAVTVTNLHGEKIEEQRCPACKRGVIVTRTGPFGEFQSCSNYPACEYKPSSKDYPKNRKKLSEILSHL</sequence>
<keyword evidence="1 9" id="KW-0547">Nucleotide-binding</keyword>
<evidence type="ECO:0000256" key="4">
    <source>
        <dbReference type="ARBA" id="ARBA00022840"/>
    </source>
</evidence>
<evidence type="ECO:0000256" key="7">
    <source>
        <dbReference type="ARBA" id="ARBA00034808"/>
    </source>
</evidence>
<dbReference type="Gene3D" id="3.40.91.30">
    <property type="match status" value="1"/>
</dbReference>
<dbReference type="InterPro" id="IPR022161">
    <property type="entry name" value="Helicase_IV_N"/>
</dbReference>
<dbReference type="InterPro" id="IPR027417">
    <property type="entry name" value="P-loop_NTPase"/>
</dbReference>
<evidence type="ECO:0000256" key="6">
    <source>
        <dbReference type="ARBA" id="ARBA00034617"/>
    </source>
</evidence>
<comment type="caution">
    <text evidence="11">The sequence shown here is derived from an EMBL/GenBank/DDBJ whole genome shotgun (WGS) entry which is preliminary data.</text>
</comment>
<protein>
    <recommendedName>
        <fullName evidence="7">DNA 3'-5' helicase</fullName>
        <ecNumber evidence="7">5.6.2.4</ecNumber>
    </recommendedName>
</protein>
<reference evidence="11 12" key="1">
    <citation type="journal article" date="2020" name="Int. J. Syst. Evol. Microbiol.">
        <title>Novel acetic acid bacteria from cider fermentations: Acetobacter conturbans sp. nov. and Acetobacter fallax sp. nov.</title>
        <authorList>
            <person name="Sombolestani A.S."/>
            <person name="Cleenwerck I."/>
            <person name="Cnockaert M."/>
            <person name="Borremans W."/>
            <person name="Wieme A.D."/>
            <person name="De Vuyst L."/>
            <person name="Vandamme P."/>
        </authorList>
    </citation>
    <scope>NUCLEOTIDE SEQUENCE [LARGE SCALE GENOMIC DNA]</scope>
    <source>
        <strain evidence="11 12">LMG 30640</strain>
    </source>
</reference>
<accession>A0ABX0JSU6</accession>
<dbReference type="PANTHER" id="PTHR11070">
    <property type="entry name" value="UVRD / RECB / PCRA DNA HELICASE FAMILY MEMBER"/>
    <property type="match status" value="1"/>
</dbReference>
<evidence type="ECO:0000256" key="5">
    <source>
        <dbReference type="ARBA" id="ARBA00023235"/>
    </source>
</evidence>
<evidence type="ECO:0000256" key="9">
    <source>
        <dbReference type="PROSITE-ProRule" id="PRU00560"/>
    </source>
</evidence>
<dbReference type="Pfam" id="PF01396">
    <property type="entry name" value="Zn_ribbon_Top1"/>
    <property type="match status" value="1"/>
</dbReference>
<dbReference type="InterPro" id="IPR000212">
    <property type="entry name" value="DNA_helicase_UvrD/REP"/>
</dbReference>
<dbReference type="SUPFAM" id="SSF57783">
    <property type="entry name" value="Zinc beta-ribbon"/>
    <property type="match status" value="1"/>
</dbReference>
<dbReference type="EMBL" id="WOTB01000008">
    <property type="protein sequence ID" value="NHN84639.1"/>
    <property type="molecule type" value="Genomic_DNA"/>
</dbReference>
<keyword evidence="5" id="KW-0413">Isomerase</keyword>
<dbReference type="EC" id="5.6.2.4" evidence="7"/>
<evidence type="ECO:0000259" key="10">
    <source>
        <dbReference type="PROSITE" id="PS51198"/>
    </source>
</evidence>